<feature type="transmembrane region" description="Helical" evidence="3">
    <location>
        <begin position="418"/>
        <end position="439"/>
    </location>
</feature>
<dbReference type="CDD" id="cd05157">
    <property type="entry name" value="ETNK_euk"/>
    <property type="match status" value="1"/>
</dbReference>
<dbReference type="Gene3D" id="3.90.1200.10">
    <property type="match status" value="1"/>
</dbReference>
<keyword evidence="3" id="KW-0812">Transmembrane</keyword>
<feature type="transmembrane region" description="Helical" evidence="3">
    <location>
        <begin position="671"/>
        <end position="693"/>
    </location>
</feature>
<gene>
    <name evidence="4" type="ORF">QBC42DRAFT_308878</name>
</gene>
<keyword evidence="3" id="KW-1133">Transmembrane helix</keyword>
<proteinExistence type="predicted"/>
<dbReference type="InterPro" id="IPR011009">
    <property type="entry name" value="Kinase-like_dom_sf"/>
</dbReference>
<name>A0AAV9HGA8_9PEZI</name>
<evidence type="ECO:0000256" key="2">
    <source>
        <dbReference type="SAM" id="MobiDB-lite"/>
    </source>
</evidence>
<dbReference type="PANTHER" id="PTHR23520:SF5">
    <property type="entry name" value="TRANSPORTER, PUTATIVE (AFU_ORTHOLOGUE AFUA_3G04000)-RELATED"/>
    <property type="match status" value="1"/>
</dbReference>
<organism evidence="4 5">
    <name type="scientific">Cladorrhinum samala</name>
    <dbReference type="NCBI Taxonomy" id="585594"/>
    <lineage>
        <taxon>Eukaryota</taxon>
        <taxon>Fungi</taxon>
        <taxon>Dikarya</taxon>
        <taxon>Ascomycota</taxon>
        <taxon>Pezizomycotina</taxon>
        <taxon>Sordariomycetes</taxon>
        <taxon>Sordariomycetidae</taxon>
        <taxon>Sordariales</taxon>
        <taxon>Podosporaceae</taxon>
        <taxon>Cladorrhinum</taxon>
    </lineage>
</organism>
<dbReference type="CDD" id="cd06174">
    <property type="entry name" value="MFS"/>
    <property type="match status" value="1"/>
</dbReference>
<dbReference type="EMBL" id="MU865083">
    <property type="protein sequence ID" value="KAK4458091.1"/>
    <property type="molecule type" value="Genomic_DNA"/>
</dbReference>
<protein>
    <submittedName>
        <fullName evidence="4">Kinase-like domain-containing protein</fullName>
    </submittedName>
</protein>
<feature type="transmembrane region" description="Helical" evidence="3">
    <location>
        <begin position="763"/>
        <end position="783"/>
    </location>
</feature>
<feature type="region of interest" description="Disordered" evidence="2">
    <location>
        <begin position="581"/>
        <end position="614"/>
    </location>
</feature>
<feature type="transmembrane region" description="Helical" evidence="3">
    <location>
        <begin position="393"/>
        <end position="412"/>
    </location>
</feature>
<feature type="transmembrane region" description="Helical" evidence="3">
    <location>
        <begin position="634"/>
        <end position="659"/>
    </location>
</feature>
<feature type="transmembrane region" description="Helical" evidence="3">
    <location>
        <begin position="446"/>
        <end position="465"/>
    </location>
</feature>
<evidence type="ECO:0000313" key="5">
    <source>
        <dbReference type="Proteomes" id="UP001321749"/>
    </source>
</evidence>
<feature type="compositionally biased region" description="Basic and acidic residues" evidence="2">
    <location>
        <begin position="586"/>
        <end position="600"/>
    </location>
</feature>
<accession>A0AAV9HGA8</accession>
<dbReference type="SUPFAM" id="SSF103473">
    <property type="entry name" value="MFS general substrate transporter"/>
    <property type="match status" value="1"/>
</dbReference>
<dbReference type="InterPro" id="IPR036259">
    <property type="entry name" value="MFS_trans_sf"/>
</dbReference>
<dbReference type="PANTHER" id="PTHR23520">
    <property type="entry name" value="TRANSPORTER, PUTATIVE (AFU_ORTHOLOGUE AFUA_3G04000)-RELATED"/>
    <property type="match status" value="1"/>
</dbReference>
<dbReference type="Pfam" id="PF01633">
    <property type="entry name" value="Choline_kinase"/>
    <property type="match status" value="1"/>
</dbReference>
<feature type="transmembrane region" description="Helical" evidence="3">
    <location>
        <begin position="546"/>
        <end position="572"/>
    </location>
</feature>
<comment type="caution">
    <text evidence="4">The sequence shown here is derived from an EMBL/GenBank/DDBJ whole genome shotgun (WGS) entry which is preliminary data.</text>
</comment>
<keyword evidence="4" id="KW-0808">Transferase</keyword>
<evidence type="ECO:0000313" key="4">
    <source>
        <dbReference type="EMBL" id="KAK4458091.1"/>
    </source>
</evidence>
<feature type="compositionally biased region" description="Polar residues" evidence="2">
    <location>
        <begin position="601"/>
        <end position="610"/>
    </location>
</feature>
<comment type="subcellular location">
    <subcellularLocation>
        <location evidence="1">Membrane</location>
        <topology evidence="1">Multi-pass membrane protein</topology>
    </subcellularLocation>
</comment>
<keyword evidence="3" id="KW-0472">Membrane</keyword>
<sequence>MDIPFVDHTFDQSDALRSSRLLAPFLFPGKRLDDATLQAKPLSQGTTNGLFKVSHPTANSTADSVVLVKVYGDGTDITIDRDKEIKVHTLLAEKNLSSYPLVRFANGHGYGFIPGVPCSEADFAQERVWRGVARELARWHVTLPAVRHDDPQQMLDFEPSIWSTAKRWLDAIPAQPRRSTANRKALREGFTFLTEKLLFNHTTPNIMVLGHGDLLSGNIIIQESNNGEAAAVRFIDYEHATYCPPAFELANHFAEWAGFKCDYNLLPTRNTRREFIRAYLTASAEFTQAEKTGVTEDQIDELMGQVDAFRGFPGFYWGLCALIQAENSTGTIDFDYSGYADNRLAEYSAWRTVEEDGSRSYRLGGFLDNVGANVIWESSRDVKLLLLLRFVRLLGYGGTTFVLALYLNAIGFEDHQVGLFMTLTLVGDLAISFGLTYVGDRMGVRLTAIIGALLMCAGGLAFAWFDNFWLLLLASVVGVINPSANEIDPFKAIEESAIARLSSPKYCNDVFAWWSMLGMLGTAASNLATGWVLTAFEDAGMPRLDCYRIIFAAYAAMGVIKLLCSACLSSQVEVLAEDTQLPVEENEPRNDSPLLAKDKQATPNTSTYGTATKADELSPAQVRPPMFTPSSFSFMWKLSLALAFDFVGSGLAQISWMTYFFKREYDIPEGALGSATFAAGILSSVLNLASSPLSRAIGQVETMVICHTVNSVSLLMVSVPGNKYLALAIFIFRIVTRELDNAPRQAFISAGVLDRERTSAMGVVNIVKTVGSCFGLYLTGLLAGLDRFWMAFIAAGLLKLVYNALISAFFWRKMEKVRA</sequence>
<reference evidence="4" key="1">
    <citation type="journal article" date="2023" name="Mol. Phylogenet. Evol.">
        <title>Genome-scale phylogeny and comparative genomics of the fungal order Sordariales.</title>
        <authorList>
            <person name="Hensen N."/>
            <person name="Bonometti L."/>
            <person name="Westerberg I."/>
            <person name="Brannstrom I.O."/>
            <person name="Guillou S."/>
            <person name="Cros-Aarteil S."/>
            <person name="Calhoun S."/>
            <person name="Haridas S."/>
            <person name="Kuo A."/>
            <person name="Mondo S."/>
            <person name="Pangilinan J."/>
            <person name="Riley R."/>
            <person name="LaButti K."/>
            <person name="Andreopoulos B."/>
            <person name="Lipzen A."/>
            <person name="Chen C."/>
            <person name="Yan M."/>
            <person name="Daum C."/>
            <person name="Ng V."/>
            <person name="Clum A."/>
            <person name="Steindorff A."/>
            <person name="Ohm R.A."/>
            <person name="Martin F."/>
            <person name="Silar P."/>
            <person name="Natvig D.O."/>
            <person name="Lalanne C."/>
            <person name="Gautier V."/>
            <person name="Ament-Velasquez S.L."/>
            <person name="Kruys A."/>
            <person name="Hutchinson M.I."/>
            <person name="Powell A.J."/>
            <person name="Barry K."/>
            <person name="Miller A.N."/>
            <person name="Grigoriev I.V."/>
            <person name="Debuchy R."/>
            <person name="Gladieux P."/>
            <person name="Hiltunen Thoren M."/>
            <person name="Johannesson H."/>
        </authorList>
    </citation>
    <scope>NUCLEOTIDE SEQUENCE</scope>
    <source>
        <strain evidence="4">PSN324</strain>
    </source>
</reference>
<dbReference type="GO" id="GO:0016301">
    <property type="term" value="F:kinase activity"/>
    <property type="evidence" value="ECO:0007669"/>
    <property type="project" value="UniProtKB-KW"/>
</dbReference>
<reference evidence="4" key="2">
    <citation type="submission" date="2023-06" db="EMBL/GenBank/DDBJ databases">
        <authorList>
            <consortium name="Lawrence Berkeley National Laboratory"/>
            <person name="Mondo S.J."/>
            <person name="Hensen N."/>
            <person name="Bonometti L."/>
            <person name="Westerberg I."/>
            <person name="Brannstrom I.O."/>
            <person name="Guillou S."/>
            <person name="Cros-Aarteil S."/>
            <person name="Calhoun S."/>
            <person name="Haridas S."/>
            <person name="Kuo A."/>
            <person name="Pangilinan J."/>
            <person name="Riley R."/>
            <person name="Labutti K."/>
            <person name="Andreopoulos B."/>
            <person name="Lipzen A."/>
            <person name="Chen C."/>
            <person name="Yanf M."/>
            <person name="Daum C."/>
            <person name="Ng V."/>
            <person name="Clum A."/>
            <person name="Steindorff A."/>
            <person name="Ohm R."/>
            <person name="Martin F."/>
            <person name="Silar P."/>
            <person name="Natvig D."/>
            <person name="Lalanne C."/>
            <person name="Gautier V."/>
            <person name="Ament-Velasquez S.L."/>
            <person name="Kruys A."/>
            <person name="Hutchinson M.I."/>
            <person name="Powell A.J."/>
            <person name="Barry K."/>
            <person name="Miller A.N."/>
            <person name="Grigoriev I.V."/>
            <person name="Debuchy R."/>
            <person name="Gladieux P."/>
            <person name="Thoren M.H."/>
            <person name="Johannesson H."/>
        </authorList>
    </citation>
    <scope>NUCLEOTIDE SEQUENCE</scope>
    <source>
        <strain evidence="4">PSN324</strain>
    </source>
</reference>
<dbReference type="Gene3D" id="1.20.1250.20">
    <property type="entry name" value="MFS general substrate transporter like domains"/>
    <property type="match status" value="1"/>
</dbReference>
<evidence type="ECO:0000256" key="3">
    <source>
        <dbReference type="SAM" id="Phobius"/>
    </source>
</evidence>
<dbReference type="AlphaFoldDB" id="A0AAV9HGA8"/>
<dbReference type="Pfam" id="PF07690">
    <property type="entry name" value="MFS_1"/>
    <property type="match status" value="2"/>
</dbReference>
<dbReference type="GO" id="GO:0022857">
    <property type="term" value="F:transmembrane transporter activity"/>
    <property type="evidence" value="ECO:0007669"/>
    <property type="project" value="InterPro"/>
</dbReference>
<dbReference type="Proteomes" id="UP001321749">
    <property type="component" value="Unassembled WGS sequence"/>
</dbReference>
<evidence type="ECO:0000256" key="1">
    <source>
        <dbReference type="ARBA" id="ARBA00004141"/>
    </source>
</evidence>
<keyword evidence="5" id="KW-1185">Reference proteome</keyword>
<feature type="transmembrane region" description="Helical" evidence="3">
    <location>
        <begin position="789"/>
        <end position="811"/>
    </location>
</feature>
<dbReference type="SUPFAM" id="SSF56112">
    <property type="entry name" value="Protein kinase-like (PK-like)"/>
    <property type="match status" value="1"/>
</dbReference>
<dbReference type="Gene3D" id="3.30.200.20">
    <property type="entry name" value="Phosphorylase Kinase, domain 1"/>
    <property type="match status" value="1"/>
</dbReference>
<dbReference type="GO" id="GO:0000329">
    <property type="term" value="C:fungal-type vacuole membrane"/>
    <property type="evidence" value="ECO:0007669"/>
    <property type="project" value="TreeGrafter"/>
</dbReference>
<dbReference type="InterPro" id="IPR011701">
    <property type="entry name" value="MFS"/>
</dbReference>
<keyword evidence="4" id="KW-0418">Kinase</keyword>
<feature type="transmembrane region" description="Helical" evidence="3">
    <location>
        <begin position="511"/>
        <end position="534"/>
    </location>
</feature>